<reference evidence="2 3" key="1">
    <citation type="journal article" date="2014" name="Genome Biol. Evol.">
        <title>The secreted proteins of Achlya hypogyna and Thraustotheca clavata identify the ancestral oomycete secretome and reveal gene acquisitions by horizontal gene transfer.</title>
        <authorList>
            <person name="Misner I."/>
            <person name="Blouin N."/>
            <person name="Leonard G."/>
            <person name="Richards T.A."/>
            <person name="Lane C.E."/>
        </authorList>
    </citation>
    <scope>NUCLEOTIDE SEQUENCE [LARGE SCALE GENOMIC DNA]</scope>
    <source>
        <strain evidence="2 3">ATCC 34112</strain>
    </source>
</reference>
<evidence type="ECO:0000313" key="2">
    <source>
        <dbReference type="EMBL" id="OQR81284.1"/>
    </source>
</evidence>
<dbReference type="AlphaFoldDB" id="A0A1V9Y6F4"/>
<name>A0A1V9Y6F4_9STRA</name>
<feature type="region of interest" description="Disordered" evidence="1">
    <location>
        <begin position="770"/>
        <end position="800"/>
    </location>
</feature>
<protein>
    <submittedName>
        <fullName evidence="2">Uncharacterized protein</fullName>
    </submittedName>
</protein>
<keyword evidence="3" id="KW-1185">Reference proteome</keyword>
<comment type="caution">
    <text evidence="2">The sequence shown here is derived from an EMBL/GenBank/DDBJ whole genome shotgun (WGS) entry which is preliminary data.</text>
</comment>
<evidence type="ECO:0000313" key="3">
    <source>
        <dbReference type="Proteomes" id="UP000243217"/>
    </source>
</evidence>
<organism evidence="2 3">
    <name type="scientific">Thraustotheca clavata</name>
    <dbReference type="NCBI Taxonomy" id="74557"/>
    <lineage>
        <taxon>Eukaryota</taxon>
        <taxon>Sar</taxon>
        <taxon>Stramenopiles</taxon>
        <taxon>Oomycota</taxon>
        <taxon>Saprolegniomycetes</taxon>
        <taxon>Saprolegniales</taxon>
        <taxon>Achlyaceae</taxon>
        <taxon>Thraustotheca</taxon>
    </lineage>
</organism>
<gene>
    <name evidence="2" type="ORF">THRCLA_23405</name>
</gene>
<feature type="region of interest" description="Disordered" evidence="1">
    <location>
        <begin position="18"/>
        <end position="37"/>
    </location>
</feature>
<evidence type="ECO:0000256" key="1">
    <source>
        <dbReference type="SAM" id="MobiDB-lite"/>
    </source>
</evidence>
<dbReference type="Proteomes" id="UP000243217">
    <property type="component" value="Unassembled WGS sequence"/>
</dbReference>
<dbReference type="OrthoDB" id="65154at2759"/>
<proteinExistence type="predicted"/>
<feature type="non-terminal residue" evidence="2">
    <location>
        <position position="818"/>
    </location>
</feature>
<dbReference type="EMBL" id="JNBS01005053">
    <property type="protein sequence ID" value="OQR81284.1"/>
    <property type="molecule type" value="Genomic_DNA"/>
</dbReference>
<accession>A0A1V9Y6F4</accession>
<sequence>MRSSRVQLPHRLLAVEPPEAAPEAAVDRKKTRPAPKPSLRYQAIRAEAAHVNPGHVYADGCLPGVFFYKYLASIAQVSTTGDALETTPPPKVSQLQLKCWIPDTIVFGGSFPPIWIYSDKNGVVKKTVQFHDNHVLDKLGNRRFENDPVMLFKEPVLAKAGAGQTVLGNNIKLLSTVELRSALTKAVGTPVTFALQKYVKPKGPKAFLVRGVYKAGKAPSGWMINNKLPFQSHQVDDVPDIRRFCAMTGVDNACSFVKLSERACTDVYDINLRIVKYLEQALRIALECFVADFIKDDFGQWWLIQVKSFQLKHVRPGKINTFAAKLMGAYERSIVADDVHDDDEMTQDESKTHSQKNWKVHKMFPCKFCQVLYFQSELGYKMTMKMMHETISRLNLRGCINGEQPQQALFHSKFDVDSGLFYQTWNVCNLCYALYERDQLLLQIETKFSMMLGCPMKSMHGGGITFITETHVCKSQPLLADIPNELTLCRLMFFFTALYDIPKELFEAERALSLDATQKGRRSRLYLRFSVLGFDNFIPIDLQSMDESSLSEDKLTASYWIPLNVTRCFHCFAPKTPLQSKLRENSGLSIFLADESTVTVQLIRCLDTLHVHNDELLEKEALMSKIQNKWAPHEATNRRLRKPAMVASPNKYSVVLGSTHIQMFQFRSSYVTKTDIYASMSMGDLFNLKGNVGFERLRVIPSKYITAQYKLRQYCGVFVPDTSYCTNDKLATEWMDSIAEAYNATKKDLVVPKAGMDNFLKTLHGSSASLASSQPDSELEELIEATSQKAPPPSKKINPTMLSLVKDLNEEDEEQQSQ</sequence>